<gene>
    <name evidence="3" type="ORF">O9G_004536</name>
</gene>
<protein>
    <submittedName>
        <fullName evidence="3">Acyl-CoA thioesterase II domain-containing protein</fullName>
    </submittedName>
</protein>
<dbReference type="GO" id="GO:0047617">
    <property type="term" value="F:fatty acyl-CoA hydrolase activity"/>
    <property type="evidence" value="ECO:0007669"/>
    <property type="project" value="InterPro"/>
</dbReference>
<evidence type="ECO:0000256" key="1">
    <source>
        <dbReference type="ARBA" id="ARBA00006538"/>
    </source>
</evidence>
<evidence type="ECO:0000313" key="4">
    <source>
        <dbReference type="Proteomes" id="UP000030755"/>
    </source>
</evidence>
<keyword evidence="4" id="KW-1185">Reference proteome</keyword>
<dbReference type="GO" id="GO:0005782">
    <property type="term" value="C:peroxisomal matrix"/>
    <property type="evidence" value="ECO:0007669"/>
    <property type="project" value="TreeGrafter"/>
</dbReference>
<dbReference type="InterPro" id="IPR029069">
    <property type="entry name" value="HotDog_dom_sf"/>
</dbReference>
<evidence type="ECO:0000259" key="2">
    <source>
        <dbReference type="Pfam" id="PF02551"/>
    </source>
</evidence>
<dbReference type="InterPro" id="IPR042171">
    <property type="entry name" value="Acyl-CoA_hotdog"/>
</dbReference>
<dbReference type="CDD" id="cd03444">
    <property type="entry name" value="Thioesterase_II_repeat1"/>
    <property type="match status" value="1"/>
</dbReference>
<dbReference type="EMBL" id="KE561212">
    <property type="protein sequence ID" value="EPZ31504.1"/>
    <property type="molecule type" value="Genomic_DNA"/>
</dbReference>
<accession>A0A075ANP6</accession>
<dbReference type="PANTHER" id="PTHR11066">
    <property type="entry name" value="ACYL-COA THIOESTERASE"/>
    <property type="match status" value="1"/>
</dbReference>
<evidence type="ECO:0000313" key="3">
    <source>
        <dbReference type="EMBL" id="EPZ31504.1"/>
    </source>
</evidence>
<feature type="domain" description="Acyl-CoA thioesterase 2 C-terminal" evidence="2">
    <location>
        <begin position="162"/>
        <end position="268"/>
    </location>
</feature>
<organism evidence="3 4">
    <name type="scientific">Rozella allomycis (strain CSF55)</name>
    <dbReference type="NCBI Taxonomy" id="988480"/>
    <lineage>
        <taxon>Eukaryota</taxon>
        <taxon>Fungi</taxon>
        <taxon>Fungi incertae sedis</taxon>
        <taxon>Cryptomycota</taxon>
        <taxon>Cryptomycota incertae sedis</taxon>
        <taxon>Rozella</taxon>
    </lineage>
</organism>
<comment type="similarity">
    <text evidence="1">Belongs to the C/M/P thioester hydrolase family.</text>
</comment>
<proteinExistence type="inferred from homology"/>
<dbReference type="Gene3D" id="2.40.160.210">
    <property type="entry name" value="Acyl-CoA thioesterase, double hotdog domain"/>
    <property type="match status" value="1"/>
</dbReference>
<dbReference type="Pfam" id="PF02551">
    <property type="entry name" value="Acyl_CoA_thio"/>
    <property type="match status" value="1"/>
</dbReference>
<dbReference type="OMA" id="RSAVWMR"/>
<dbReference type="SUPFAM" id="SSF54637">
    <property type="entry name" value="Thioesterase/thiol ester dehydrase-isomerase"/>
    <property type="match status" value="2"/>
</dbReference>
<dbReference type="OrthoDB" id="68328at2759"/>
<sequence length="276" mass="32096">MDTDNTITVEMMIELEEIDINLYRSVTLWKPLHARGVFGGQVIGQSLNAAMRTVKRLRDGNSYCTRLVIAKQRGRAIYTCELSFHRSEPSIISHQKEMPKVPPPHECFDRKEEFLKLLNDSKTPDKYKRIIEEQITQYSSFEVRVLERMKLEDWTNPMKKPAKKHLWIKIPKKLSSFPRIHQSVAAFVTDFSLLGTAMLPHGITFLSPKLRMLATIDHSVWFHEPFRVDEWFLYEMESPQAGSSRGFSTGRIFTQEGKMVLSCAQEGVFRVIFKRK</sequence>
<reference evidence="3 4" key="1">
    <citation type="journal article" date="2013" name="Curr. Biol.">
        <title>Shared signatures of parasitism and phylogenomics unite Cryptomycota and microsporidia.</title>
        <authorList>
            <person name="James T.Y."/>
            <person name="Pelin A."/>
            <person name="Bonen L."/>
            <person name="Ahrendt S."/>
            <person name="Sain D."/>
            <person name="Corradi N."/>
            <person name="Stajich J.E."/>
        </authorList>
    </citation>
    <scope>NUCLEOTIDE SEQUENCE [LARGE SCALE GENOMIC DNA]</scope>
    <source>
        <strain evidence="3 4">CSF55</strain>
    </source>
</reference>
<dbReference type="GO" id="GO:0009062">
    <property type="term" value="P:fatty acid catabolic process"/>
    <property type="evidence" value="ECO:0007669"/>
    <property type="project" value="TreeGrafter"/>
</dbReference>
<dbReference type="PANTHER" id="PTHR11066:SF34">
    <property type="entry name" value="ACYL-COENZYME A THIOESTERASE 8"/>
    <property type="match status" value="1"/>
</dbReference>
<dbReference type="InterPro" id="IPR003703">
    <property type="entry name" value="Acyl_CoA_thio"/>
</dbReference>
<name>A0A075ANP6_ROZAC</name>
<dbReference type="InterPro" id="IPR025652">
    <property type="entry name" value="TesB_C"/>
</dbReference>
<dbReference type="HOGENOM" id="CLU_032690_1_0_1"/>
<dbReference type="STRING" id="988480.A0A075ANP6"/>
<dbReference type="AlphaFoldDB" id="A0A075ANP6"/>
<dbReference type="GO" id="GO:0006637">
    <property type="term" value="P:acyl-CoA metabolic process"/>
    <property type="evidence" value="ECO:0007669"/>
    <property type="project" value="InterPro"/>
</dbReference>
<dbReference type="CDD" id="cd03445">
    <property type="entry name" value="Thioesterase_II_repeat2"/>
    <property type="match status" value="1"/>
</dbReference>
<dbReference type="Proteomes" id="UP000030755">
    <property type="component" value="Unassembled WGS sequence"/>
</dbReference>